<name>A0ABV7WYA5_9HYPH</name>
<dbReference type="Proteomes" id="UP001595613">
    <property type="component" value="Unassembled WGS sequence"/>
</dbReference>
<dbReference type="Pfam" id="PF00496">
    <property type="entry name" value="SBP_bac_5"/>
    <property type="match status" value="1"/>
</dbReference>
<feature type="domain" description="Solute-binding protein family 5" evidence="5">
    <location>
        <begin position="69"/>
        <end position="429"/>
    </location>
</feature>
<keyword evidence="7" id="KW-1185">Reference proteome</keyword>
<comment type="caution">
    <text evidence="6">The sequence shown here is derived from an EMBL/GenBank/DDBJ whole genome shotgun (WGS) entry which is preliminary data.</text>
</comment>
<dbReference type="RefSeq" id="WP_380095706.1">
    <property type="nucleotide sequence ID" value="NZ_JBHRYD010000001.1"/>
</dbReference>
<gene>
    <name evidence="6" type="ORF">ACFOOL_05745</name>
</gene>
<dbReference type="PANTHER" id="PTHR30290">
    <property type="entry name" value="PERIPLASMIC BINDING COMPONENT OF ABC TRANSPORTER"/>
    <property type="match status" value="1"/>
</dbReference>
<dbReference type="PIRSF" id="PIRSF002741">
    <property type="entry name" value="MppA"/>
    <property type="match status" value="1"/>
</dbReference>
<keyword evidence="3 4" id="KW-0732">Signal</keyword>
<evidence type="ECO:0000256" key="1">
    <source>
        <dbReference type="ARBA" id="ARBA00004418"/>
    </source>
</evidence>
<evidence type="ECO:0000259" key="5">
    <source>
        <dbReference type="Pfam" id="PF00496"/>
    </source>
</evidence>
<sequence length="512" mass="55508">MIRILSVLTAALIGLTSITGAQAQSSNTLTVAVPFEPQTLDSMSSTTDLVALITGSVLEPLYAFDAEWKPAPVLAARLPEISADGTEVTIPLRTGLKFHDGSNMDAADVVASLQRWIKLSPRGQIAGKVVTDIAAVDDASVKITLSQPFAPLLPLLSFNTGAAVVFPEEVIAGNPDTPITETTKIVGTGVFQLAEHVPDQFVRLVKYEDYTSPEGEPSGFAGSRSAGVDEIRFFPVPDGNTRLSALMSGQYDIVLGLSPEAHPQVSRNADLATNIIRPSGWLLFVENTKKGPTSNEKFRQAVQAALNHDDIMLAAYGIPDFYTVSPSLYAEGTSFYSEAGAERYNQKNIETAKALLAESGYNGEPFRLLTSQQYDFVFKAAVVASENLRAAGINVELVNLDWASMLQQRNDDTSWEAFISFFGFVPEPSLLATFNPTWYGWWDDAAKTAAMDAFTSTVDPAERLQKWDALQTELLQQAPWVQLGSFAEMVATSASVQGLRPVPFLPLWNVTK</sequence>
<evidence type="ECO:0000256" key="3">
    <source>
        <dbReference type="ARBA" id="ARBA00022729"/>
    </source>
</evidence>
<dbReference type="SUPFAM" id="SSF53850">
    <property type="entry name" value="Periplasmic binding protein-like II"/>
    <property type="match status" value="1"/>
</dbReference>
<proteinExistence type="inferred from homology"/>
<dbReference type="InterPro" id="IPR000914">
    <property type="entry name" value="SBP_5_dom"/>
</dbReference>
<dbReference type="Gene3D" id="3.10.105.10">
    <property type="entry name" value="Dipeptide-binding Protein, Domain 3"/>
    <property type="match status" value="1"/>
</dbReference>
<reference evidence="7" key="1">
    <citation type="journal article" date="2019" name="Int. J. Syst. Evol. Microbiol.">
        <title>The Global Catalogue of Microorganisms (GCM) 10K type strain sequencing project: providing services to taxonomists for standard genome sequencing and annotation.</title>
        <authorList>
            <consortium name="The Broad Institute Genomics Platform"/>
            <consortium name="The Broad Institute Genome Sequencing Center for Infectious Disease"/>
            <person name="Wu L."/>
            <person name="Ma J."/>
        </authorList>
    </citation>
    <scope>NUCLEOTIDE SEQUENCE [LARGE SCALE GENOMIC DNA]</scope>
    <source>
        <strain evidence="7">KCTC 42281</strain>
    </source>
</reference>
<dbReference type="InterPro" id="IPR030678">
    <property type="entry name" value="Peptide/Ni-bd"/>
</dbReference>
<evidence type="ECO:0000313" key="7">
    <source>
        <dbReference type="Proteomes" id="UP001595613"/>
    </source>
</evidence>
<feature type="signal peptide" evidence="4">
    <location>
        <begin position="1"/>
        <end position="23"/>
    </location>
</feature>
<dbReference type="Gene3D" id="3.90.76.10">
    <property type="entry name" value="Dipeptide-binding Protein, Domain 1"/>
    <property type="match status" value="1"/>
</dbReference>
<organism evidence="6 7">
    <name type="scientific">Devosia honganensis</name>
    <dbReference type="NCBI Taxonomy" id="1610527"/>
    <lineage>
        <taxon>Bacteria</taxon>
        <taxon>Pseudomonadati</taxon>
        <taxon>Pseudomonadota</taxon>
        <taxon>Alphaproteobacteria</taxon>
        <taxon>Hyphomicrobiales</taxon>
        <taxon>Devosiaceae</taxon>
        <taxon>Devosia</taxon>
    </lineage>
</organism>
<comment type="similarity">
    <text evidence="2">Belongs to the bacterial solute-binding protein 5 family.</text>
</comment>
<dbReference type="PANTHER" id="PTHR30290:SF38">
    <property type="entry name" value="D,D-DIPEPTIDE-BINDING PERIPLASMIC PROTEIN DDPA-RELATED"/>
    <property type="match status" value="1"/>
</dbReference>
<accession>A0ABV7WYA5</accession>
<protein>
    <submittedName>
        <fullName evidence="6">ABC transporter substrate-binding protein</fullName>
    </submittedName>
</protein>
<evidence type="ECO:0000256" key="4">
    <source>
        <dbReference type="SAM" id="SignalP"/>
    </source>
</evidence>
<dbReference type="EMBL" id="JBHRYD010000001">
    <property type="protein sequence ID" value="MFC3704258.1"/>
    <property type="molecule type" value="Genomic_DNA"/>
</dbReference>
<dbReference type="CDD" id="cd08502">
    <property type="entry name" value="PBP2_NikA_DppA_OppA_like_16"/>
    <property type="match status" value="1"/>
</dbReference>
<dbReference type="InterPro" id="IPR039424">
    <property type="entry name" value="SBP_5"/>
</dbReference>
<feature type="chain" id="PRO_5045848856" evidence="4">
    <location>
        <begin position="24"/>
        <end position="512"/>
    </location>
</feature>
<evidence type="ECO:0000313" key="6">
    <source>
        <dbReference type="EMBL" id="MFC3704258.1"/>
    </source>
</evidence>
<comment type="subcellular location">
    <subcellularLocation>
        <location evidence="1">Periplasm</location>
    </subcellularLocation>
</comment>
<evidence type="ECO:0000256" key="2">
    <source>
        <dbReference type="ARBA" id="ARBA00005695"/>
    </source>
</evidence>
<dbReference type="Gene3D" id="3.40.190.10">
    <property type="entry name" value="Periplasmic binding protein-like II"/>
    <property type="match status" value="1"/>
</dbReference>